<evidence type="ECO:0000313" key="1">
    <source>
        <dbReference type="EMBL" id="GLW56032.1"/>
    </source>
</evidence>
<protein>
    <submittedName>
        <fullName evidence="1">Uncharacterized protein</fullName>
    </submittedName>
</protein>
<dbReference type="EMBL" id="BSRX01000023">
    <property type="protein sequence ID" value="GLW56032.1"/>
    <property type="molecule type" value="Genomic_DNA"/>
</dbReference>
<name>A0A9W6PJM7_9ACTN</name>
<evidence type="ECO:0000313" key="2">
    <source>
        <dbReference type="Proteomes" id="UP001165143"/>
    </source>
</evidence>
<dbReference type="RefSeq" id="WP_051778010.1">
    <property type="nucleotide sequence ID" value="NZ_BSRX01000023.1"/>
</dbReference>
<reference evidence="1" key="1">
    <citation type="submission" date="2023-02" db="EMBL/GenBank/DDBJ databases">
        <title>Kitasatospora phosalacinea NBRC 14362.</title>
        <authorList>
            <person name="Ichikawa N."/>
            <person name="Sato H."/>
            <person name="Tonouchi N."/>
        </authorList>
    </citation>
    <scope>NUCLEOTIDE SEQUENCE</scope>
    <source>
        <strain evidence="1">NBRC 14362</strain>
    </source>
</reference>
<accession>A0A9W6PJM7</accession>
<sequence>MDSGLREACVAALVVLAGSEDYVDRADAGRGLAPFAEVPAAARALTALLTDPQDTYVTLETARALLRRGDRAATAIVAAALADADADAEPWHGQYVYDAVREVSGLFAEDHAEAVRLAEELAAAPDTRLAKGAAALRGMLDEVQPVFGLPVRPPDRPTA</sequence>
<dbReference type="OrthoDB" id="3873233at2"/>
<dbReference type="AlphaFoldDB" id="A0A9W6PJM7"/>
<gene>
    <name evidence="1" type="ORF">Kpho01_40430</name>
</gene>
<dbReference type="Proteomes" id="UP001165143">
    <property type="component" value="Unassembled WGS sequence"/>
</dbReference>
<proteinExistence type="predicted"/>
<comment type="caution">
    <text evidence="1">The sequence shown here is derived from an EMBL/GenBank/DDBJ whole genome shotgun (WGS) entry which is preliminary data.</text>
</comment>
<organism evidence="1 2">
    <name type="scientific">Kitasatospora phosalacinea</name>
    <dbReference type="NCBI Taxonomy" id="2065"/>
    <lineage>
        <taxon>Bacteria</taxon>
        <taxon>Bacillati</taxon>
        <taxon>Actinomycetota</taxon>
        <taxon>Actinomycetes</taxon>
        <taxon>Kitasatosporales</taxon>
        <taxon>Streptomycetaceae</taxon>
        <taxon>Kitasatospora</taxon>
    </lineage>
</organism>